<sequence length="38" mass="4202">MEKMPCFAHYVMLRFGNSVNIAEVVTSVWTDLIITAGG</sequence>
<organism evidence="1">
    <name type="scientific">Arundo donax</name>
    <name type="common">Giant reed</name>
    <name type="synonym">Donax arundinaceus</name>
    <dbReference type="NCBI Taxonomy" id="35708"/>
    <lineage>
        <taxon>Eukaryota</taxon>
        <taxon>Viridiplantae</taxon>
        <taxon>Streptophyta</taxon>
        <taxon>Embryophyta</taxon>
        <taxon>Tracheophyta</taxon>
        <taxon>Spermatophyta</taxon>
        <taxon>Magnoliopsida</taxon>
        <taxon>Liliopsida</taxon>
        <taxon>Poales</taxon>
        <taxon>Poaceae</taxon>
        <taxon>PACMAD clade</taxon>
        <taxon>Arundinoideae</taxon>
        <taxon>Arundineae</taxon>
        <taxon>Arundo</taxon>
    </lineage>
</organism>
<protein>
    <submittedName>
        <fullName evidence="1">Uncharacterized protein</fullName>
    </submittedName>
</protein>
<accession>A0A0A9CZ99</accession>
<name>A0A0A9CZ99_ARUDO</name>
<dbReference type="AlphaFoldDB" id="A0A0A9CZ99"/>
<reference evidence="1" key="2">
    <citation type="journal article" date="2015" name="Data Brief">
        <title>Shoot transcriptome of the giant reed, Arundo donax.</title>
        <authorList>
            <person name="Barrero R.A."/>
            <person name="Guerrero F.D."/>
            <person name="Moolhuijzen P."/>
            <person name="Goolsby J.A."/>
            <person name="Tidwell J."/>
            <person name="Bellgard S.E."/>
            <person name="Bellgard M.I."/>
        </authorList>
    </citation>
    <scope>NUCLEOTIDE SEQUENCE</scope>
    <source>
        <tissue evidence="1">Shoot tissue taken approximately 20 cm above the soil surface</tissue>
    </source>
</reference>
<evidence type="ECO:0000313" key="1">
    <source>
        <dbReference type="EMBL" id="JAD81614.1"/>
    </source>
</evidence>
<dbReference type="EMBL" id="GBRH01216281">
    <property type="protein sequence ID" value="JAD81614.1"/>
    <property type="molecule type" value="Transcribed_RNA"/>
</dbReference>
<proteinExistence type="predicted"/>
<reference evidence="1" key="1">
    <citation type="submission" date="2014-09" db="EMBL/GenBank/DDBJ databases">
        <authorList>
            <person name="Magalhaes I.L.F."/>
            <person name="Oliveira U."/>
            <person name="Santos F.R."/>
            <person name="Vidigal T.H.D.A."/>
            <person name="Brescovit A.D."/>
            <person name="Santos A.J."/>
        </authorList>
    </citation>
    <scope>NUCLEOTIDE SEQUENCE</scope>
    <source>
        <tissue evidence="1">Shoot tissue taken approximately 20 cm above the soil surface</tissue>
    </source>
</reference>